<evidence type="ECO:0000256" key="2">
    <source>
        <dbReference type="ARBA" id="ARBA00022679"/>
    </source>
</evidence>
<feature type="compositionally biased region" description="Polar residues" evidence="7">
    <location>
        <begin position="493"/>
        <end position="507"/>
    </location>
</feature>
<dbReference type="HOGENOM" id="CLU_282429_0_0_1"/>
<feature type="compositionally biased region" description="Polar residues" evidence="7">
    <location>
        <begin position="33"/>
        <end position="48"/>
    </location>
</feature>
<dbReference type="CDD" id="cd14131">
    <property type="entry name" value="PKc_Mps1"/>
    <property type="match status" value="1"/>
</dbReference>
<dbReference type="Pfam" id="PF00069">
    <property type="entry name" value="Pkinase"/>
    <property type="match status" value="1"/>
</dbReference>
<dbReference type="GO" id="GO:0004674">
    <property type="term" value="F:protein serine/threonine kinase activity"/>
    <property type="evidence" value="ECO:0007669"/>
    <property type="project" value="UniProtKB-KW"/>
</dbReference>
<feature type="binding site" evidence="6">
    <location>
        <position position="766"/>
    </location>
    <ligand>
        <name>ATP</name>
        <dbReference type="ChEBI" id="CHEBI:30616"/>
    </ligand>
</feature>
<evidence type="ECO:0000256" key="3">
    <source>
        <dbReference type="ARBA" id="ARBA00022741"/>
    </source>
</evidence>
<dbReference type="PANTHER" id="PTHR22974:SF21">
    <property type="entry name" value="DUAL SPECIFICITY PROTEIN KINASE TTK"/>
    <property type="match status" value="1"/>
</dbReference>
<dbReference type="InterPro" id="IPR017441">
    <property type="entry name" value="Protein_kinase_ATP_BS"/>
</dbReference>
<dbReference type="GO" id="GO:0034501">
    <property type="term" value="P:protein localization to kinetochore"/>
    <property type="evidence" value="ECO:0007669"/>
    <property type="project" value="TreeGrafter"/>
</dbReference>
<sequence length="1106" mass="122013">MSLADYNRNRSNGTLGLASTSDATDMGWRSHVRNSSAANTYDKQPSTDSENDSDGFNFEAYKQKRFPNATTESVASRSSSALGMASTAAYASNDNLSTAQQAERRRTANSTSTNQGNATGSKLKSLLQRQNNRSTAGTSRTPGPVNGRISTTQSKVTPPQAQTQVPNSKRVSPTDHLQLHRASPKITEPPRSDATIKPSERGSLEVNTAAKRPTSVPPKGGGKGNDSSSSEDDDFMSDDERLAVGLAARKQFRVLTEKLEALQAAFKKDPRNQGLSPAQMEAELEKLELEDMDDRLLYKELWEYVRRNGQLGPHWEKHIVHRKKTAASDDEILLALNSGRRSMSDKNSADVHDAAEAEDLAPLEVPLQSRPVLAHLRTSSIDVPPGPGSANAAPAYASSPDAQYPPRTSTVGAGITNKPQGTAIRTEEDEDDVPLPQGRFEKLALNDTLQLRHHQLSQTGSTHTAPATLPPSAVIYEPPPPRSTKTRRRSPSGATQTTMRASTQSTAPDRESQILEKRRSANQTAPTLPPSSRSRTGSSQTLPSQPIQPQPQRLDRSASRRKKEPSGDDRRGMVGNGISRPGSSKSAKPEEEPSDAYESNEPSPYEQPNPGQYAPLSRSGLQQPPASYPDVWQSQSHTPYAGNQYESMGPPMSRGPPPAQMMMHGGYMQHSYGQQGYSQMDPNRYPYGAGMPIGATPGNTDAQAMRGSYMPNNSPQEPPLQERSKDTTYIQVNGHQYQRLELIGKGGSSRVYRVLRCKDNKQFALKKVELQSLDEESMRGYTEEIKMLKRLSGNKSIVSLIDDELRGKGSGTLYLVMELGEIDFARLLVERQGTPIYLPWITMYFKQMLESVNIIHEERIVHSDLKPANFVLMKGMLKLIDFGIAKAIANDTTNIHRESQVGTINYMSPEAVDSTPDDEKHRKVGRASDVWSLGCILYQMVYGSPPFAALSFQQKAIAIMREDYAIPFPEYAVPVIPKERSGTGRPEPQEHLKVKVPKELVATMKACLHRDSKQRPTISQLLEEPWLNGFYAIDNPTTKAPKPQLSEDQAIVSGHYLAQLLSYVIRCHDPSWDPEAQESVKWLEDMSNTIMPQLRDLDIGNLREGD</sequence>
<dbReference type="PROSITE" id="PS00107">
    <property type="entry name" value="PROTEIN_KINASE_ATP"/>
    <property type="match status" value="1"/>
</dbReference>
<dbReference type="OrthoDB" id="20524at2759"/>
<feature type="compositionally biased region" description="Polar residues" evidence="7">
    <location>
        <begin position="521"/>
        <end position="551"/>
    </location>
</feature>
<accession>G4TQP7</accession>
<feature type="domain" description="Protein kinase" evidence="8">
    <location>
        <begin position="737"/>
        <end position="1027"/>
    </location>
</feature>
<evidence type="ECO:0000259" key="8">
    <source>
        <dbReference type="PROSITE" id="PS50011"/>
    </source>
</evidence>
<dbReference type="OMA" id="HENVLEC"/>
<protein>
    <submittedName>
        <fullName evidence="9">Related to MPS1-Serine/threonine/tyrosine protein kinase</fullName>
    </submittedName>
</protein>
<feature type="compositionally biased region" description="Polar residues" evidence="7">
    <location>
        <begin position="456"/>
        <end position="465"/>
    </location>
</feature>
<feature type="compositionally biased region" description="Basic and acidic residues" evidence="7">
    <location>
        <begin position="508"/>
        <end position="519"/>
    </location>
</feature>
<feature type="compositionally biased region" description="Polar residues" evidence="7">
    <location>
        <begin position="68"/>
        <end position="81"/>
    </location>
</feature>
<feature type="compositionally biased region" description="Polar residues" evidence="7">
    <location>
        <begin position="9"/>
        <end position="23"/>
    </location>
</feature>
<feature type="compositionally biased region" description="Polar residues" evidence="7">
    <location>
        <begin position="148"/>
        <end position="171"/>
    </location>
</feature>
<evidence type="ECO:0000256" key="1">
    <source>
        <dbReference type="ARBA" id="ARBA00022527"/>
    </source>
</evidence>
<dbReference type="Gene3D" id="3.30.200.20">
    <property type="entry name" value="Phosphorylase Kinase, domain 1"/>
    <property type="match status" value="1"/>
</dbReference>
<dbReference type="GO" id="GO:0004712">
    <property type="term" value="F:protein serine/threonine/tyrosine kinase activity"/>
    <property type="evidence" value="ECO:0007669"/>
    <property type="project" value="TreeGrafter"/>
</dbReference>
<feature type="compositionally biased region" description="Polar residues" evidence="7">
    <location>
        <begin position="108"/>
        <end position="141"/>
    </location>
</feature>
<feature type="region of interest" description="Disordered" evidence="7">
    <location>
        <begin position="380"/>
        <end position="435"/>
    </location>
</feature>
<dbReference type="GO" id="GO:0000776">
    <property type="term" value="C:kinetochore"/>
    <property type="evidence" value="ECO:0007669"/>
    <property type="project" value="TreeGrafter"/>
</dbReference>
<feature type="compositionally biased region" description="Low complexity" evidence="7">
    <location>
        <begin position="388"/>
        <end position="406"/>
    </location>
</feature>
<dbReference type="Proteomes" id="UP000007148">
    <property type="component" value="Unassembled WGS sequence"/>
</dbReference>
<dbReference type="eggNOG" id="KOG0596">
    <property type="taxonomic scope" value="Eukaryota"/>
</dbReference>
<feature type="compositionally biased region" description="Basic and acidic residues" evidence="7">
    <location>
        <begin position="553"/>
        <end position="572"/>
    </location>
</feature>
<feature type="region of interest" description="Disordered" evidence="7">
    <location>
        <begin position="456"/>
        <end position="660"/>
    </location>
</feature>
<dbReference type="InterPro" id="IPR008271">
    <property type="entry name" value="Ser/Thr_kinase_AS"/>
</dbReference>
<dbReference type="AlphaFoldDB" id="G4TQP7"/>
<dbReference type="GO" id="GO:0033316">
    <property type="term" value="P:meiotic spindle assembly checkpoint signaling"/>
    <property type="evidence" value="ECO:0007669"/>
    <property type="project" value="TreeGrafter"/>
</dbReference>
<keyword evidence="10" id="KW-1185">Reference proteome</keyword>
<dbReference type="PANTHER" id="PTHR22974">
    <property type="entry name" value="MIXED LINEAGE PROTEIN KINASE"/>
    <property type="match status" value="1"/>
</dbReference>
<dbReference type="STRING" id="1109443.G4TQP7"/>
<evidence type="ECO:0000313" key="10">
    <source>
        <dbReference type="Proteomes" id="UP000007148"/>
    </source>
</evidence>
<evidence type="ECO:0000256" key="5">
    <source>
        <dbReference type="ARBA" id="ARBA00022840"/>
    </source>
</evidence>
<dbReference type="InterPro" id="IPR011009">
    <property type="entry name" value="Kinase-like_dom_sf"/>
</dbReference>
<name>G4TQP7_SERID</name>
<evidence type="ECO:0000256" key="4">
    <source>
        <dbReference type="ARBA" id="ARBA00022777"/>
    </source>
</evidence>
<evidence type="ECO:0000313" key="9">
    <source>
        <dbReference type="EMBL" id="CCA73640.1"/>
    </source>
</evidence>
<comment type="caution">
    <text evidence="9">The sequence shown here is derived from an EMBL/GenBank/DDBJ whole genome shotgun (WGS) entry which is preliminary data.</text>
</comment>
<dbReference type="PROSITE" id="PS00108">
    <property type="entry name" value="PROTEIN_KINASE_ST"/>
    <property type="match status" value="1"/>
</dbReference>
<dbReference type="SUPFAM" id="SSF56112">
    <property type="entry name" value="Protein kinase-like (PK-like)"/>
    <property type="match status" value="1"/>
</dbReference>
<dbReference type="PROSITE" id="PS50011">
    <property type="entry name" value="PROTEIN_KINASE_DOM"/>
    <property type="match status" value="1"/>
</dbReference>
<organism evidence="9 10">
    <name type="scientific">Serendipita indica (strain DSM 11827)</name>
    <name type="common">Root endophyte fungus</name>
    <name type="synonym">Piriformospora indica</name>
    <dbReference type="NCBI Taxonomy" id="1109443"/>
    <lineage>
        <taxon>Eukaryota</taxon>
        <taxon>Fungi</taxon>
        <taxon>Dikarya</taxon>
        <taxon>Basidiomycota</taxon>
        <taxon>Agaricomycotina</taxon>
        <taxon>Agaricomycetes</taxon>
        <taxon>Sebacinales</taxon>
        <taxon>Serendipitaceae</taxon>
        <taxon>Serendipita</taxon>
    </lineage>
</organism>
<feature type="region of interest" description="Disordered" evidence="7">
    <location>
        <begin position="1"/>
        <end position="236"/>
    </location>
</feature>
<keyword evidence="2" id="KW-0808">Transferase</keyword>
<keyword evidence="3 6" id="KW-0547">Nucleotide-binding</keyword>
<dbReference type="FunFam" id="1.10.510.10:FF:000224">
    <property type="entry name" value="serine/threonine-protein kinase mph1 isoform X1"/>
    <property type="match status" value="1"/>
</dbReference>
<dbReference type="GO" id="GO:0005524">
    <property type="term" value="F:ATP binding"/>
    <property type="evidence" value="ECO:0007669"/>
    <property type="project" value="UniProtKB-UniRule"/>
</dbReference>
<dbReference type="GO" id="GO:0098813">
    <property type="term" value="P:nuclear chromosome segregation"/>
    <property type="evidence" value="ECO:0007669"/>
    <property type="project" value="UniProtKB-ARBA"/>
</dbReference>
<feature type="compositionally biased region" description="Polar residues" evidence="7">
    <location>
        <begin position="89"/>
        <end position="101"/>
    </location>
</feature>
<dbReference type="SMART" id="SM00220">
    <property type="entry name" value="S_TKc"/>
    <property type="match status" value="1"/>
</dbReference>
<dbReference type="GO" id="GO:0007094">
    <property type="term" value="P:mitotic spindle assembly checkpoint signaling"/>
    <property type="evidence" value="ECO:0007669"/>
    <property type="project" value="TreeGrafter"/>
</dbReference>
<evidence type="ECO:0000256" key="7">
    <source>
        <dbReference type="SAM" id="MobiDB-lite"/>
    </source>
</evidence>
<reference evidence="9 10" key="1">
    <citation type="journal article" date="2011" name="PLoS Pathog.">
        <title>Endophytic Life Strategies Decoded by Genome and Transcriptome Analyses of the Mutualistic Root Symbiont Piriformospora indica.</title>
        <authorList>
            <person name="Zuccaro A."/>
            <person name="Lahrmann U."/>
            <person name="Guldener U."/>
            <person name="Langen G."/>
            <person name="Pfiffi S."/>
            <person name="Biedenkopf D."/>
            <person name="Wong P."/>
            <person name="Samans B."/>
            <person name="Grimm C."/>
            <person name="Basiewicz M."/>
            <person name="Murat C."/>
            <person name="Martin F."/>
            <person name="Kogel K.H."/>
        </authorList>
    </citation>
    <scope>NUCLEOTIDE SEQUENCE [LARGE SCALE GENOMIC DNA]</scope>
    <source>
        <strain evidence="9 10">DSM 11827</strain>
    </source>
</reference>
<evidence type="ECO:0000256" key="6">
    <source>
        <dbReference type="PROSITE-ProRule" id="PRU10141"/>
    </source>
</evidence>
<dbReference type="FunFam" id="3.30.200.20:FF:000131">
    <property type="entry name" value="Dual specificity protein kinase TTK"/>
    <property type="match status" value="1"/>
</dbReference>
<dbReference type="InterPro" id="IPR027084">
    <property type="entry name" value="Mps1_cat"/>
</dbReference>
<dbReference type="GO" id="GO:0005634">
    <property type="term" value="C:nucleus"/>
    <property type="evidence" value="ECO:0007669"/>
    <property type="project" value="TreeGrafter"/>
</dbReference>
<keyword evidence="1" id="KW-0723">Serine/threonine-protein kinase</keyword>
<proteinExistence type="predicted"/>
<dbReference type="InParanoid" id="G4TQP7"/>
<gene>
    <name evidence="9" type="ORF">PIIN_07593</name>
</gene>
<keyword evidence="5 6" id="KW-0067">ATP-binding</keyword>
<dbReference type="InterPro" id="IPR000719">
    <property type="entry name" value="Prot_kinase_dom"/>
</dbReference>
<keyword evidence="4 9" id="KW-0418">Kinase</keyword>
<dbReference type="Gene3D" id="1.10.510.10">
    <property type="entry name" value="Transferase(Phosphotransferase) domain 1"/>
    <property type="match status" value="1"/>
</dbReference>
<dbReference type="EMBL" id="CAFZ01000241">
    <property type="protein sequence ID" value="CCA73640.1"/>
    <property type="molecule type" value="Genomic_DNA"/>
</dbReference>